<accession>A0AB73T2V4</accession>
<evidence type="ECO:0000256" key="6">
    <source>
        <dbReference type="ARBA" id="ARBA00023136"/>
    </source>
</evidence>
<dbReference type="PANTHER" id="PTHR43227">
    <property type="entry name" value="BLL4140 PROTEIN"/>
    <property type="match status" value="1"/>
</dbReference>
<dbReference type="SUPFAM" id="SSF161098">
    <property type="entry name" value="MetI-like"/>
    <property type="match status" value="1"/>
</dbReference>
<comment type="caution">
    <text evidence="9">The sequence shown here is derived from an EMBL/GenBank/DDBJ whole genome shotgun (WGS) entry which is preliminary data.</text>
</comment>
<dbReference type="InterPro" id="IPR050809">
    <property type="entry name" value="UgpAE/MalFG_permease"/>
</dbReference>
<feature type="transmembrane region" description="Helical" evidence="7">
    <location>
        <begin position="220"/>
        <end position="241"/>
    </location>
</feature>
<dbReference type="InterPro" id="IPR000515">
    <property type="entry name" value="MetI-like"/>
</dbReference>
<sequence>MRQSFAYFCLERRMPVRKKKAYIGFIAPGFIIYTILMIVPIACAVYFSFFEWSGIGPMKFAGLDNFKKLFFDARMSKIFFNALKNNIKYLVCVLLIITPLQIFFAYMIYIKIPCHKYIRMMLFLPYVISTSIVGFFAIIMLDPNIGVGNSIIGALFGNKAKLAWLGDPAMVFKIFVMVVIWQCIGSGMMIFYADMQEIPSEIIEASIIDGAGGWTRFSKVVFPSLSASFSTNITLSVIYALTMFDIPYILVGPQGGVNNKIDFVNMVFYRYAFGGTYFGETSIGFGSSISVTMFIIILTFSFVTRKLLKGRAGREDRG</sequence>
<evidence type="ECO:0000313" key="9">
    <source>
        <dbReference type="EMBL" id="PWJ74726.1"/>
    </source>
</evidence>
<dbReference type="Pfam" id="PF00528">
    <property type="entry name" value="BPD_transp_1"/>
    <property type="match status" value="1"/>
</dbReference>
<keyword evidence="5 7" id="KW-1133">Transmembrane helix</keyword>
<feature type="transmembrane region" description="Helical" evidence="7">
    <location>
        <begin position="283"/>
        <end position="304"/>
    </location>
</feature>
<evidence type="ECO:0000256" key="7">
    <source>
        <dbReference type="RuleBase" id="RU363032"/>
    </source>
</evidence>
<feature type="transmembrane region" description="Helical" evidence="7">
    <location>
        <begin position="170"/>
        <end position="193"/>
    </location>
</feature>
<keyword evidence="3" id="KW-1003">Cell membrane</keyword>
<evidence type="ECO:0000256" key="1">
    <source>
        <dbReference type="ARBA" id="ARBA00004651"/>
    </source>
</evidence>
<dbReference type="PROSITE" id="PS50928">
    <property type="entry name" value="ABC_TM1"/>
    <property type="match status" value="1"/>
</dbReference>
<dbReference type="GO" id="GO:0055085">
    <property type="term" value="P:transmembrane transport"/>
    <property type="evidence" value="ECO:0007669"/>
    <property type="project" value="InterPro"/>
</dbReference>
<dbReference type="Gene3D" id="1.10.3720.10">
    <property type="entry name" value="MetI-like"/>
    <property type="match status" value="1"/>
</dbReference>
<keyword evidence="2 7" id="KW-0813">Transport</keyword>
<proteinExistence type="inferred from homology"/>
<feature type="domain" description="ABC transmembrane type-1" evidence="8">
    <location>
        <begin position="83"/>
        <end position="304"/>
    </location>
</feature>
<evidence type="ECO:0000259" key="8">
    <source>
        <dbReference type="PROSITE" id="PS50928"/>
    </source>
</evidence>
<dbReference type="PANTHER" id="PTHR43227:SF8">
    <property type="entry name" value="DIACETYLCHITOBIOSE UPTAKE SYSTEM PERMEASE PROTEIN DASB"/>
    <property type="match status" value="1"/>
</dbReference>
<comment type="similarity">
    <text evidence="7">Belongs to the binding-protein-dependent transport system permease family.</text>
</comment>
<dbReference type="AlphaFoldDB" id="A0AB73T2V4"/>
<comment type="subcellular location">
    <subcellularLocation>
        <location evidence="1 7">Cell membrane</location>
        <topology evidence="1 7">Multi-pass membrane protein</topology>
    </subcellularLocation>
</comment>
<protein>
    <submittedName>
        <fullName evidence="9">Carbohydrate ABC transporter membrane protein 1 (CUT1 family)</fullName>
    </submittedName>
</protein>
<dbReference type="Proteomes" id="UP000245412">
    <property type="component" value="Unassembled WGS sequence"/>
</dbReference>
<dbReference type="GO" id="GO:0005886">
    <property type="term" value="C:plasma membrane"/>
    <property type="evidence" value="ECO:0007669"/>
    <property type="project" value="UniProtKB-SubCell"/>
</dbReference>
<keyword evidence="6 7" id="KW-0472">Membrane</keyword>
<reference evidence="9 10" key="1">
    <citation type="submission" date="2018-05" db="EMBL/GenBank/DDBJ databases">
        <authorList>
            <person name="Goeker M."/>
            <person name="Huntemann M."/>
            <person name="Clum A."/>
            <person name="Pillay M."/>
            <person name="Palaniappan K."/>
            <person name="Varghese N."/>
            <person name="Mikhailova N."/>
            <person name="Stamatis D."/>
            <person name="Reddy T."/>
            <person name="Daum C."/>
            <person name="Shapiro N."/>
            <person name="Ivanova N."/>
            <person name="Kyrpides N."/>
            <person name="Woyke T."/>
        </authorList>
    </citation>
    <scope>NUCLEOTIDE SEQUENCE [LARGE SCALE GENOMIC DNA]</scope>
    <source>
        <strain evidence="9 10">DSM 26524</strain>
    </source>
</reference>
<evidence type="ECO:0000256" key="4">
    <source>
        <dbReference type="ARBA" id="ARBA00022692"/>
    </source>
</evidence>
<organism evidence="9 10">
    <name type="scientific">Murimonas intestini</name>
    <dbReference type="NCBI Taxonomy" id="1337051"/>
    <lineage>
        <taxon>Bacteria</taxon>
        <taxon>Bacillati</taxon>
        <taxon>Bacillota</taxon>
        <taxon>Clostridia</taxon>
        <taxon>Lachnospirales</taxon>
        <taxon>Lachnospiraceae</taxon>
        <taxon>Murimonas</taxon>
    </lineage>
</organism>
<evidence type="ECO:0000313" key="10">
    <source>
        <dbReference type="Proteomes" id="UP000245412"/>
    </source>
</evidence>
<feature type="transmembrane region" description="Helical" evidence="7">
    <location>
        <begin position="121"/>
        <end position="141"/>
    </location>
</feature>
<keyword evidence="10" id="KW-1185">Reference proteome</keyword>
<dbReference type="InterPro" id="IPR035906">
    <property type="entry name" value="MetI-like_sf"/>
</dbReference>
<feature type="transmembrane region" description="Helical" evidence="7">
    <location>
        <begin position="21"/>
        <end position="49"/>
    </location>
</feature>
<feature type="transmembrane region" description="Helical" evidence="7">
    <location>
        <begin position="87"/>
        <end position="109"/>
    </location>
</feature>
<dbReference type="EMBL" id="QGGY01000008">
    <property type="protein sequence ID" value="PWJ74726.1"/>
    <property type="molecule type" value="Genomic_DNA"/>
</dbReference>
<dbReference type="CDD" id="cd06261">
    <property type="entry name" value="TM_PBP2"/>
    <property type="match status" value="1"/>
</dbReference>
<evidence type="ECO:0000256" key="5">
    <source>
        <dbReference type="ARBA" id="ARBA00022989"/>
    </source>
</evidence>
<evidence type="ECO:0000256" key="2">
    <source>
        <dbReference type="ARBA" id="ARBA00022448"/>
    </source>
</evidence>
<evidence type="ECO:0000256" key="3">
    <source>
        <dbReference type="ARBA" id="ARBA00022475"/>
    </source>
</evidence>
<name>A0AB73T2V4_9FIRM</name>
<gene>
    <name evidence="9" type="ORF">C7383_108156</name>
</gene>
<keyword evidence="4 7" id="KW-0812">Transmembrane</keyword>